<accession>A0A6N7XJL3</accession>
<gene>
    <name evidence="1" type="ORF">FYJ65_00290</name>
</gene>
<dbReference type="RefSeq" id="WP_206157226.1">
    <property type="nucleotide sequence ID" value="NZ_VUNA01000001.1"/>
</dbReference>
<protein>
    <submittedName>
        <fullName evidence="1">Uncharacterized protein</fullName>
    </submittedName>
</protein>
<evidence type="ECO:0000313" key="1">
    <source>
        <dbReference type="EMBL" id="MST69791.1"/>
    </source>
</evidence>
<name>A0A6N7XJL3_9FIRM</name>
<dbReference type="EMBL" id="VUNA01000001">
    <property type="protein sequence ID" value="MST69791.1"/>
    <property type="molecule type" value="Genomic_DNA"/>
</dbReference>
<sequence length="251" mass="29233">MYSSDEINACMTEEELFKLWKTKDVYNAEYYEGNKKIEFTINHKNVFIADGIINPEIWNNRSKGKHILFVLKEAYGGENDWSLADEVRVHAPWSAIWHRIVEWTYGLTNTTVERIARYEPGKISFEKPNQWLNEIAVLNIKKSGGDSQSHYGEISAYADYDSKEIIRQIEIINPDIIICGATFGDINRIMGNPCKKGECDNWFYYSDAIGKRERLFIDYYHPANRYPALLNYYGIVNIYQQALISRNNILS</sequence>
<dbReference type="Proteomes" id="UP000469424">
    <property type="component" value="Unassembled WGS sequence"/>
</dbReference>
<organism evidence="1 2">
    <name type="scientific">Mogibacterium kristiansenii</name>
    <dbReference type="NCBI Taxonomy" id="2606708"/>
    <lineage>
        <taxon>Bacteria</taxon>
        <taxon>Bacillati</taxon>
        <taxon>Bacillota</taxon>
        <taxon>Clostridia</taxon>
        <taxon>Peptostreptococcales</taxon>
        <taxon>Anaerovoracaceae</taxon>
        <taxon>Mogibacterium</taxon>
    </lineage>
</organism>
<keyword evidence="2" id="KW-1185">Reference proteome</keyword>
<comment type="caution">
    <text evidence="1">The sequence shown here is derived from an EMBL/GenBank/DDBJ whole genome shotgun (WGS) entry which is preliminary data.</text>
</comment>
<proteinExistence type="predicted"/>
<dbReference type="AlphaFoldDB" id="A0A6N7XJL3"/>
<reference evidence="1 2" key="1">
    <citation type="submission" date="2019-08" db="EMBL/GenBank/DDBJ databases">
        <title>In-depth cultivation of the pig gut microbiome towards novel bacterial diversity and tailored functional studies.</title>
        <authorList>
            <person name="Wylensek D."/>
            <person name="Hitch T.C.A."/>
            <person name="Clavel T."/>
        </authorList>
    </citation>
    <scope>NUCLEOTIDE SEQUENCE [LARGE SCALE GENOMIC DNA]</scope>
    <source>
        <strain evidence="1 2">WCA-MUC-591-APC-4B</strain>
    </source>
</reference>
<evidence type="ECO:0000313" key="2">
    <source>
        <dbReference type="Proteomes" id="UP000469424"/>
    </source>
</evidence>